<feature type="transmembrane region" description="Helical" evidence="1">
    <location>
        <begin position="41"/>
        <end position="62"/>
    </location>
</feature>
<dbReference type="EMBL" id="CP001649">
    <property type="protein sequence ID" value="ACS78387.1"/>
    <property type="molecule type" value="Genomic_DNA"/>
</dbReference>
<sequence>MNTIAHALFPINAVALLETHDSIRHEVRNFYCANAEWLPSWLHHGVAALFLTILGALLPDIIDRTFSGHKRATHLQHRIDAGEWLSEDEFNEMLAAKRSWWQIHRTISHWWPIPIVLYFIGLQPVAIGWASHLLLDAMTPMGIPKLKPFPSDETGYMRVPFLSSQKWIEVLLTLVLMVGTVAWFVV</sequence>
<dbReference type="InterPro" id="IPR007404">
    <property type="entry name" value="YdjM-like"/>
</dbReference>
<dbReference type="OrthoDB" id="5459053at2"/>
<evidence type="ECO:0000313" key="3">
    <source>
        <dbReference type="Proteomes" id="UP000002601"/>
    </source>
</evidence>
<name>C6BWE3_MARSD</name>
<dbReference type="RefSeq" id="WP_012765913.1">
    <property type="nucleotide sequence ID" value="NC_012881.1"/>
</dbReference>
<accession>C6BWE3</accession>
<feature type="transmembrane region" description="Helical" evidence="1">
    <location>
        <begin position="167"/>
        <end position="185"/>
    </location>
</feature>
<reference evidence="2 3" key="1">
    <citation type="submission" date="2009-06" db="EMBL/GenBank/DDBJ databases">
        <title>Complete sequence of Desulfovibrio salexigens DSM 2638.</title>
        <authorList>
            <consortium name="US DOE Joint Genome Institute"/>
            <person name="Lucas S."/>
            <person name="Copeland A."/>
            <person name="Lapidus A."/>
            <person name="Glavina del Rio T."/>
            <person name="Tice H."/>
            <person name="Bruce D."/>
            <person name="Goodwin L."/>
            <person name="Pitluck S."/>
            <person name="Munk A.C."/>
            <person name="Brettin T."/>
            <person name="Detter J.C."/>
            <person name="Han C."/>
            <person name="Tapia R."/>
            <person name="Larimer F."/>
            <person name="Land M."/>
            <person name="Hauser L."/>
            <person name="Kyrpides N."/>
            <person name="Anderson I."/>
            <person name="Wall J.D."/>
            <person name="Arkin A.P."/>
            <person name="Dehal P."/>
            <person name="Chivian D."/>
            <person name="Giles B."/>
            <person name="Hazen T.C."/>
        </authorList>
    </citation>
    <scope>NUCLEOTIDE SEQUENCE [LARGE SCALE GENOMIC DNA]</scope>
    <source>
        <strain evidence="3">ATCC 14822 / DSM 2638 / NCIMB 8403 / VKM B-1763</strain>
    </source>
</reference>
<proteinExistence type="predicted"/>
<dbReference type="AlphaFoldDB" id="C6BWE3"/>
<keyword evidence="2" id="KW-0378">Hydrolase</keyword>
<evidence type="ECO:0000256" key="1">
    <source>
        <dbReference type="SAM" id="Phobius"/>
    </source>
</evidence>
<keyword evidence="1" id="KW-1133">Transmembrane helix</keyword>
<keyword evidence="3" id="KW-1185">Reference proteome</keyword>
<keyword evidence="1" id="KW-0472">Membrane</keyword>
<dbReference type="Pfam" id="PF04307">
    <property type="entry name" value="YdjM"/>
    <property type="match status" value="1"/>
</dbReference>
<dbReference type="KEGG" id="dsa:Desal_0320"/>
<dbReference type="HOGENOM" id="CLU_1452241_0_0_7"/>
<evidence type="ECO:0000313" key="2">
    <source>
        <dbReference type="EMBL" id="ACS78387.1"/>
    </source>
</evidence>
<keyword evidence="1" id="KW-0812">Transmembrane</keyword>
<protein>
    <submittedName>
        <fullName evidence="2">Membrane-bound metal-dependent hydrolase</fullName>
    </submittedName>
</protein>
<dbReference type="Proteomes" id="UP000002601">
    <property type="component" value="Chromosome"/>
</dbReference>
<dbReference type="GO" id="GO:0016787">
    <property type="term" value="F:hydrolase activity"/>
    <property type="evidence" value="ECO:0007669"/>
    <property type="project" value="UniProtKB-KW"/>
</dbReference>
<gene>
    <name evidence="2" type="ordered locus">Desal_0320</name>
</gene>
<dbReference type="STRING" id="526222.Desal_0320"/>
<feature type="transmembrane region" description="Helical" evidence="1">
    <location>
        <begin position="115"/>
        <end position="135"/>
    </location>
</feature>
<organism evidence="2 3">
    <name type="scientific">Maridesulfovibrio salexigens (strain ATCC 14822 / DSM 2638 / NCIMB 8403 / VKM B-1763)</name>
    <name type="common">Desulfovibrio salexigens</name>
    <dbReference type="NCBI Taxonomy" id="526222"/>
    <lineage>
        <taxon>Bacteria</taxon>
        <taxon>Pseudomonadati</taxon>
        <taxon>Thermodesulfobacteriota</taxon>
        <taxon>Desulfovibrionia</taxon>
        <taxon>Desulfovibrionales</taxon>
        <taxon>Desulfovibrionaceae</taxon>
        <taxon>Maridesulfovibrio</taxon>
    </lineage>
</organism>